<gene>
    <name evidence="1" type="ORF">DB30_03601</name>
</gene>
<evidence type="ECO:0000313" key="2">
    <source>
        <dbReference type="Proteomes" id="UP000031599"/>
    </source>
</evidence>
<name>A0A0C1ZHA6_9BACT</name>
<evidence type="ECO:0000313" key="1">
    <source>
        <dbReference type="EMBL" id="KIG17004.1"/>
    </source>
</evidence>
<dbReference type="AlphaFoldDB" id="A0A0C1ZHA6"/>
<dbReference type="Proteomes" id="UP000031599">
    <property type="component" value="Unassembled WGS sequence"/>
</dbReference>
<sequence>MSIVRDWYENLAVDVIELVDQLVGDGSTDEQLEAVVDMTEGYEIDAMGLDDDDRAKLEDAIAELEQRITAADPRHKFVRKHDEIELCERLLRFYATGEHATYQHRHLSDTAYAGYPLYVDFDAIATLGNPDFTGQTIGDHYLEFANLLEAPDGAPDDCYAHLAIDPATTKIYLMEPSGDPELIADDLDGFLARLNE</sequence>
<accession>A0A0C1ZHA6</accession>
<reference evidence="1 2" key="1">
    <citation type="submission" date="2014-12" db="EMBL/GenBank/DDBJ databases">
        <title>Genome assembly of Enhygromyxa salina DSM 15201.</title>
        <authorList>
            <person name="Sharma G."/>
            <person name="Subramanian S."/>
        </authorList>
    </citation>
    <scope>NUCLEOTIDE SEQUENCE [LARGE SCALE GENOMIC DNA]</scope>
    <source>
        <strain evidence="1 2">DSM 15201</strain>
    </source>
</reference>
<organism evidence="1 2">
    <name type="scientific">Enhygromyxa salina</name>
    <dbReference type="NCBI Taxonomy" id="215803"/>
    <lineage>
        <taxon>Bacteria</taxon>
        <taxon>Pseudomonadati</taxon>
        <taxon>Myxococcota</taxon>
        <taxon>Polyangia</taxon>
        <taxon>Nannocystales</taxon>
        <taxon>Nannocystaceae</taxon>
        <taxon>Enhygromyxa</taxon>
    </lineage>
</organism>
<proteinExistence type="predicted"/>
<protein>
    <submittedName>
        <fullName evidence="1">Uncharacterized protein</fullName>
    </submittedName>
</protein>
<dbReference type="RefSeq" id="WP_052548594.1">
    <property type="nucleotide sequence ID" value="NZ_JMCC02000029.1"/>
</dbReference>
<dbReference type="EMBL" id="JMCC02000029">
    <property type="protein sequence ID" value="KIG17004.1"/>
    <property type="molecule type" value="Genomic_DNA"/>
</dbReference>
<comment type="caution">
    <text evidence="1">The sequence shown here is derived from an EMBL/GenBank/DDBJ whole genome shotgun (WGS) entry which is preliminary data.</text>
</comment>